<dbReference type="AlphaFoldDB" id="A0A4R1BHS8"/>
<dbReference type="SUPFAM" id="SSF51206">
    <property type="entry name" value="cAMP-binding domain-like"/>
    <property type="match status" value="1"/>
</dbReference>
<keyword evidence="2" id="KW-0238">DNA-binding</keyword>
<sequence length="256" mass="29020">MGYNNLGRGRSPSAVYPREKPSPEEMKTSFPPAEHIKLQEQECRELLRILRGMGIVTADRAYAPGDVIYREGEYGDALYIVESGIVKLFKTYSGSKEATLRMLREWDIFGHLAFTGEAVQRAYAEAVTACKVIKVPKVFVERAIRREPEVALKLLTLSELRLVQYEELVRCLLPRETEVRLASLLPLLAEKFGAVEDGEVMIDLRLTHQDIAAMVASTRESVTKVLNELRNRGIVDMEGGRLRLRDRAELERISRS</sequence>
<dbReference type="GO" id="GO:0003700">
    <property type="term" value="F:DNA-binding transcription factor activity"/>
    <property type="evidence" value="ECO:0007669"/>
    <property type="project" value="TreeGrafter"/>
</dbReference>
<dbReference type="Pfam" id="PF00027">
    <property type="entry name" value="cNMP_binding"/>
    <property type="match status" value="1"/>
</dbReference>
<dbReference type="OrthoDB" id="892842at2"/>
<dbReference type="InterPro" id="IPR036390">
    <property type="entry name" value="WH_DNA-bd_sf"/>
</dbReference>
<accession>A0A4R1BHS8</accession>
<dbReference type="Proteomes" id="UP000295244">
    <property type="component" value="Unassembled WGS sequence"/>
</dbReference>
<dbReference type="InterPro" id="IPR014710">
    <property type="entry name" value="RmlC-like_jellyroll"/>
</dbReference>
<dbReference type="PRINTS" id="PR00034">
    <property type="entry name" value="HTHCRP"/>
</dbReference>
<dbReference type="InterPro" id="IPR000595">
    <property type="entry name" value="cNMP-bd_dom"/>
</dbReference>
<dbReference type="PANTHER" id="PTHR24567:SF74">
    <property type="entry name" value="HTH-TYPE TRANSCRIPTIONAL REGULATOR ARCR"/>
    <property type="match status" value="1"/>
</dbReference>
<dbReference type="SMART" id="SM00419">
    <property type="entry name" value="HTH_CRP"/>
    <property type="match status" value="1"/>
</dbReference>
<organism evidence="7 8">
    <name type="scientific">Rubrobacter taiwanensis</name>
    <dbReference type="NCBI Taxonomy" id="185139"/>
    <lineage>
        <taxon>Bacteria</taxon>
        <taxon>Bacillati</taxon>
        <taxon>Actinomycetota</taxon>
        <taxon>Rubrobacteria</taxon>
        <taxon>Rubrobacterales</taxon>
        <taxon>Rubrobacteraceae</taxon>
        <taxon>Rubrobacter</taxon>
    </lineage>
</organism>
<dbReference type="SUPFAM" id="SSF46785">
    <property type="entry name" value="Winged helix' DNA-binding domain"/>
    <property type="match status" value="1"/>
</dbReference>
<dbReference type="PROSITE" id="PS51063">
    <property type="entry name" value="HTH_CRP_2"/>
    <property type="match status" value="1"/>
</dbReference>
<dbReference type="Pfam" id="PF13545">
    <property type="entry name" value="HTH_Crp_2"/>
    <property type="match status" value="1"/>
</dbReference>
<evidence type="ECO:0000256" key="1">
    <source>
        <dbReference type="ARBA" id="ARBA00023015"/>
    </source>
</evidence>
<feature type="domain" description="Cyclic nucleotide-binding" evidence="5">
    <location>
        <begin position="62"/>
        <end position="144"/>
    </location>
</feature>
<name>A0A4R1BHS8_9ACTN</name>
<evidence type="ECO:0000256" key="3">
    <source>
        <dbReference type="ARBA" id="ARBA00023163"/>
    </source>
</evidence>
<dbReference type="Gene3D" id="2.60.120.10">
    <property type="entry name" value="Jelly Rolls"/>
    <property type="match status" value="1"/>
</dbReference>
<dbReference type="InterPro" id="IPR018490">
    <property type="entry name" value="cNMP-bd_dom_sf"/>
</dbReference>
<feature type="compositionally biased region" description="Basic and acidic residues" evidence="4">
    <location>
        <begin position="17"/>
        <end position="27"/>
    </location>
</feature>
<reference evidence="7 8" key="1">
    <citation type="submission" date="2019-03" db="EMBL/GenBank/DDBJ databases">
        <title>Whole genome sequence of a novel Rubrobacter taiwanensis strain, isolated from Yellowstone National Park.</title>
        <authorList>
            <person name="Freed S."/>
            <person name="Ramaley R.F."/>
            <person name="Kyndt J.A."/>
        </authorList>
    </citation>
    <scope>NUCLEOTIDE SEQUENCE [LARGE SCALE GENOMIC DNA]</scope>
    <source>
        <strain evidence="7 8">Yellowstone</strain>
    </source>
</reference>
<dbReference type="PANTHER" id="PTHR24567">
    <property type="entry name" value="CRP FAMILY TRANSCRIPTIONAL REGULATORY PROTEIN"/>
    <property type="match status" value="1"/>
</dbReference>
<dbReference type="InterPro" id="IPR012318">
    <property type="entry name" value="HTH_CRP"/>
</dbReference>
<evidence type="ECO:0000259" key="5">
    <source>
        <dbReference type="PROSITE" id="PS50042"/>
    </source>
</evidence>
<evidence type="ECO:0000256" key="4">
    <source>
        <dbReference type="SAM" id="MobiDB-lite"/>
    </source>
</evidence>
<comment type="caution">
    <text evidence="7">The sequence shown here is derived from an EMBL/GenBank/DDBJ whole genome shotgun (WGS) entry which is preliminary data.</text>
</comment>
<evidence type="ECO:0000313" key="8">
    <source>
        <dbReference type="Proteomes" id="UP000295244"/>
    </source>
</evidence>
<keyword evidence="8" id="KW-1185">Reference proteome</keyword>
<evidence type="ECO:0000256" key="2">
    <source>
        <dbReference type="ARBA" id="ARBA00023125"/>
    </source>
</evidence>
<keyword evidence="3" id="KW-0804">Transcription</keyword>
<feature type="domain" description="HTH crp-type" evidence="6">
    <location>
        <begin position="175"/>
        <end position="248"/>
    </location>
</feature>
<dbReference type="InterPro" id="IPR050397">
    <property type="entry name" value="Env_Response_Regulators"/>
</dbReference>
<dbReference type="CDD" id="cd00038">
    <property type="entry name" value="CAP_ED"/>
    <property type="match status" value="1"/>
</dbReference>
<feature type="region of interest" description="Disordered" evidence="4">
    <location>
        <begin position="1"/>
        <end position="29"/>
    </location>
</feature>
<proteinExistence type="predicted"/>
<protein>
    <submittedName>
        <fullName evidence="7">Crp/Fnr family transcriptional regulator</fullName>
    </submittedName>
</protein>
<dbReference type="Gene3D" id="1.10.10.10">
    <property type="entry name" value="Winged helix-like DNA-binding domain superfamily/Winged helix DNA-binding domain"/>
    <property type="match status" value="1"/>
</dbReference>
<dbReference type="InterPro" id="IPR036388">
    <property type="entry name" value="WH-like_DNA-bd_sf"/>
</dbReference>
<evidence type="ECO:0000313" key="7">
    <source>
        <dbReference type="EMBL" id="TCJ16799.1"/>
    </source>
</evidence>
<keyword evidence="1" id="KW-0805">Transcription regulation</keyword>
<dbReference type="GO" id="GO:0003677">
    <property type="term" value="F:DNA binding"/>
    <property type="evidence" value="ECO:0007669"/>
    <property type="project" value="UniProtKB-KW"/>
</dbReference>
<dbReference type="EMBL" id="SKBU01000015">
    <property type="protein sequence ID" value="TCJ16799.1"/>
    <property type="molecule type" value="Genomic_DNA"/>
</dbReference>
<dbReference type="PROSITE" id="PS50042">
    <property type="entry name" value="CNMP_BINDING_3"/>
    <property type="match status" value="1"/>
</dbReference>
<dbReference type="GO" id="GO:0005829">
    <property type="term" value="C:cytosol"/>
    <property type="evidence" value="ECO:0007669"/>
    <property type="project" value="TreeGrafter"/>
</dbReference>
<gene>
    <name evidence="7" type="ORF">E0L93_08745</name>
</gene>
<dbReference type="SMART" id="SM00100">
    <property type="entry name" value="cNMP"/>
    <property type="match status" value="1"/>
</dbReference>
<evidence type="ECO:0000259" key="6">
    <source>
        <dbReference type="PROSITE" id="PS51063"/>
    </source>
</evidence>